<protein>
    <submittedName>
        <fullName evidence="2">Uncharacterized protein</fullName>
    </submittedName>
</protein>
<evidence type="ECO:0000313" key="3">
    <source>
        <dbReference type="Proteomes" id="UP001152759"/>
    </source>
</evidence>
<feature type="compositionally biased region" description="Polar residues" evidence="1">
    <location>
        <begin position="36"/>
        <end position="45"/>
    </location>
</feature>
<dbReference type="Proteomes" id="UP001152759">
    <property type="component" value="Chromosome 4"/>
</dbReference>
<accession>A0A9P0AE23</accession>
<gene>
    <name evidence="2" type="ORF">BEMITA_LOCUS7685</name>
</gene>
<feature type="compositionally biased region" description="Low complexity" evidence="1">
    <location>
        <begin position="344"/>
        <end position="353"/>
    </location>
</feature>
<sequence>MGYDVKNNEKMVVKKQAGYSEDSDYTSDFNYPVGQHANSSASQFRNAAGQLATPQRSLETSRENSYETDEQAPPYRQPSYEQHGHHLSPPGQREGGRRHRKRQEDYYNSKNSGHYQETEQEADPLYYNSRPRGYKEQRQRSYYEDQEQYSDSAYGKERYAKTSYKDGSYKRSRHKEANYGDNRYWSYKDKRYKDKHLKDNGYEYGDGEAEYEEKYEYDYSGAECVDCYNQSQSMESEYYDTTAYDQDRYNQGYDDKYDSSYQRNAYSKDSSRTSDGPKSKYSKPYQEDTFYSKPERHKPAEPDTEVTVRRPSLERQNTLYDDQYYYYDSAGQPYNESSYDQSGYTDDYYNKTTDYTHQDNRQWDSGGRGGESQSYYYPTTTEGDQYTEDVTRPQRARAYQTTSRDTQDDEEEVYYSPRQSYEDENYQPGGDYSTTSGAARRKQFSQQNSGSRGSRSGSRDGYDYSSYPYDFPPPSKSGTKKLPEIPVQQTQQQPPTQRKTPSLPPTPAKPPEQGTKDDYQYYTPATPAQKTNGYNENYNYAYESTENLAGEAATTVPPPSYVTDSYNFYYNQHQPQQQHQEETPSLTVPATKAPTEELSRRDTLKKQFQR</sequence>
<feature type="compositionally biased region" description="Polar residues" evidence="1">
    <location>
        <begin position="332"/>
        <end position="343"/>
    </location>
</feature>
<feature type="compositionally biased region" description="Basic and acidic residues" evidence="1">
    <location>
        <begin position="245"/>
        <end position="258"/>
    </location>
</feature>
<feature type="compositionally biased region" description="Basic and acidic residues" evidence="1">
    <location>
        <begin position="154"/>
        <end position="169"/>
    </location>
</feature>
<organism evidence="2 3">
    <name type="scientific">Bemisia tabaci</name>
    <name type="common">Sweetpotato whitefly</name>
    <name type="synonym">Aleurodes tabaci</name>
    <dbReference type="NCBI Taxonomy" id="7038"/>
    <lineage>
        <taxon>Eukaryota</taxon>
        <taxon>Metazoa</taxon>
        <taxon>Ecdysozoa</taxon>
        <taxon>Arthropoda</taxon>
        <taxon>Hexapoda</taxon>
        <taxon>Insecta</taxon>
        <taxon>Pterygota</taxon>
        <taxon>Neoptera</taxon>
        <taxon>Paraneoptera</taxon>
        <taxon>Hemiptera</taxon>
        <taxon>Sternorrhyncha</taxon>
        <taxon>Aleyrodoidea</taxon>
        <taxon>Aleyrodidae</taxon>
        <taxon>Aleyrodinae</taxon>
        <taxon>Bemisia</taxon>
    </lineage>
</organism>
<keyword evidence="3" id="KW-1185">Reference proteome</keyword>
<evidence type="ECO:0000256" key="1">
    <source>
        <dbReference type="SAM" id="MobiDB-lite"/>
    </source>
</evidence>
<feature type="region of interest" description="Disordered" evidence="1">
    <location>
        <begin position="18"/>
        <end position="175"/>
    </location>
</feature>
<dbReference type="AlphaFoldDB" id="A0A9P0AE23"/>
<feature type="compositionally biased region" description="Basic and acidic residues" evidence="1">
    <location>
        <begin position="269"/>
        <end position="278"/>
    </location>
</feature>
<proteinExistence type="predicted"/>
<feature type="region of interest" description="Disordered" evidence="1">
    <location>
        <begin position="239"/>
        <end position="535"/>
    </location>
</feature>
<feature type="compositionally biased region" description="Polar residues" evidence="1">
    <location>
        <begin position="259"/>
        <end position="268"/>
    </location>
</feature>
<name>A0A9P0AE23_BEMTA</name>
<feature type="compositionally biased region" description="Low complexity" evidence="1">
    <location>
        <begin position="488"/>
        <end position="501"/>
    </location>
</feature>
<feature type="region of interest" description="Disordered" evidence="1">
    <location>
        <begin position="574"/>
        <end position="610"/>
    </location>
</feature>
<feature type="compositionally biased region" description="Basic and acidic residues" evidence="1">
    <location>
        <begin position="594"/>
        <end position="610"/>
    </location>
</feature>
<feature type="compositionally biased region" description="Basic and acidic residues" evidence="1">
    <location>
        <begin position="133"/>
        <end position="143"/>
    </location>
</feature>
<dbReference type="EMBL" id="OU963865">
    <property type="protein sequence ID" value="CAH0388797.1"/>
    <property type="molecule type" value="Genomic_DNA"/>
</dbReference>
<evidence type="ECO:0000313" key="2">
    <source>
        <dbReference type="EMBL" id="CAH0388797.1"/>
    </source>
</evidence>
<reference evidence="2" key="1">
    <citation type="submission" date="2021-12" db="EMBL/GenBank/DDBJ databases">
        <authorList>
            <person name="King R."/>
        </authorList>
    </citation>
    <scope>NUCLEOTIDE SEQUENCE</scope>
</reference>
<feature type="compositionally biased region" description="Basic and acidic residues" evidence="1">
    <location>
        <begin position="293"/>
        <end position="313"/>
    </location>
</feature>
<feature type="compositionally biased region" description="Polar residues" evidence="1">
    <location>
        <begin position="371"/>
        <end position="384"/>
    </location>
</feature>